<dbReference type="InterPro" id="IPR001849">
    <property type="entry name" value="PH_domain"/>
</dbReference>
<name>A0AA85ASX7_9TREM</name>
<dbReference type="GO" id="GO:0055037">
    <property type="term" value="C:recycling endosome"/>
    <property type="evidence" value="ECO:0007669"/>
    <property type="project" value="TreeGrafter"/>
</dbReference>
<dbReference type="GO" id="GO:0120013">
    <property type="term" value="F:lipid transfer activity"/>
    <property type="evidence" value="ECO:0007669"/>
    <property type="project" value="InterPro"/>
</dbReference>
<dbReference type="GO" id="GO:0001881">
    <property type="term" value="P:receptor recycling"/>
    <property type="evidence" value="ECO:0007669"/>
    <property type="project" value="TreeGrafter"/>
</dbReference>
<feature type="domain" description="PH" evidence="3">
    <location>
        <begin position="1"/>
        <end position="94"/>
    </location>
</feature>
<dbReference type="PANTHER" id="PTHR22902:SF27">
    <property type="entry name" value="PLECKSTRIN HOMOLOGY DOMAIN-CONTAINING FAMILY A MEMBER 3"/>
    <property type="match status" value="1"/>
</dbReference>
<dbReference type="GO" id="GO:0007032">
    <property type="term" value="P:endosome organization"/>
    <property type="evidence" value="ECO:0007669"/>
    <property type="project" value="TreeGrafter"/>
</dbReference>
<dbReference type="GO" id="GO:0005829">
    <property type="term" value="C:cytosol"/>
    <property type="evidence" value="ECO:0007669"/>
    <property type="project" value="GOC"/>
</dbReference>
<dbReference type="PANTHER" id="PTHR22902">
    <property type="entry name" value="SESQUIPEDALIAN"/>
    <property type="match status" value="1"/>
</dbReference>
<evidence type="ECO:0000313" key="4">
    <source>
        <dbReference type="Proteomes" id="UP000050791"/>
    </source>
</evidence>
<dbReference type="InterPro" id="IPR014830">
    <property type="entry name" value="Glycolipid_transfer_prot_dom"/>
</dbReference>
<dbReference type="SUPFAM" id="SSF50729">
    <property type="entry name" value="PH domain-like"/>
    <property type="match status" value="1"/>
</dbReference>
<accession>A0AA85ASX7</accession>
<evidence type="ECO:0000256" key="1">
    <source>
        <dbReference type="ARBA" id="ARBA00016588"/>
    </source>
</evidence>
<dbReference type="SUPFAM" id="SSF110004">
    <property type="entry name" value="Glycolipid transfer protein, GLTP"/>
    <property type="match status" value="1"/>
</dbReference>
<dbReference type="GO" id="GO:0042147">
    <property type="term" value="P:retrograde transport, endosome to Golgi"/>
    <property type="evidence" value="ECO:0007669"/>
    <property type="project" value="TreeGrafter"/>
</dbReference>
<reference evidence="5" key="1">
    <citation type="submission" date="2023-11" db="UniProtKB">
        <authorList>
            <consortium name="WormBaseParasite"/>
        </authorList>
    </citation>
    <scope>IDENTIFICATION</scope>
</reference>
<dbReference type="Gene3D" id="1.10.3520.10">
    <property type="entry name" value="Glycolipid transfer protein"/>
    <property type="match status" value="1"/>
</dbReference>
<organism evidence="4 5">
    <name type="scientific">Schistosoma mattheei</name>
    <dbReference type="NCBI Taxonomy" id="31246"/>
    <lineage>
        <taxon>Eukaryota</taxon>
        <taxon>Metazoa</taxon>
        <taxon>Spiralia</taxon>
        <taxon>Lophotrochozoa</taxon>
        <taxon>Platyhelminthes</taxon>
        <taxon>Trematoda</taxon>
        <taxon>Digenea</taxon>
        <taxon>Strigeidida</taxon>
        <taxon>Schistosomatoidea</taxon>
        <taxon>Schistosomatidae</taxon>
        <taxon>Schistosoma</taxon>
    </lineage>
</organism>
<dbReference type="GO" id="GO:0005802">
    <property type="term" value="C:trans-Golgi network"/>
    <property type="evidence" value="ECO:0007669"/>
    <property type="project" value="TreeGrafter"/>
</dbReference>
<proteinExistence type="predicted"/>
<dbReference type="InterPro" id="IPR011993">
    <property type="entry name" value="PH-like_dom_sf"/>
</dbReference>
<evidence type="ECO:0000256" key="2">
    <source>
        <dbReference type="ARBA" id="ARBA00022553"/>
    </source>
</evidence>
<dbReference type="Pfam" id="PF00169">
    <property type="entry name" value="PH"/>
    <property type="match status" value="1"/>
</dbReference>
<dbReference type="Gene3D" id="2.30.29.30">
    <property type="entry name" value="Pleckstrin-homology domain (PH domain)/Phosphotyrosine-binding domain (PTB)"/>
    <property type="match status" value="1"/>
</dbReference>
<sequence length="588" mass="66829">MAASSISCSDKSTVYGWQQRYFILDDGVLSYYRSKEEMNSGCKGSVKLSVCDVIVHSSDPRRFDLILGEQRYYLRALSRADRQRWVIALGSSKVGTAQLKSEDVNIYEPSQTQLIDNHRSELRLYHNLMVQQVKEIQSELKEGTVPDMNRIDELTGMLNASCSTFLITLDELMILSNAQAPWLSSIVTGTTLETSPTVFRNTSCLNNTDPSNIHSPNMSNNLCSSLTNDPIFRNSHAQSSLNRRHFNATRKYQTFFSTLEYSFEEIKPSIPIQPIPDNDDEIKLPGDYLSALEFVKASKCLLHFLDRLNNNNTNQANCTLSTPSRTYIALQQIRHSLLTYLNCIEFHVEMHTSTTNIINDHHNHTTDMNTTVIGGTDEILSIDSKQNHHDTNVNNHCNILFKKAQLSLGYLLRYEVKHKESIQENNNSVYMAILWLCRWLNFVREFIHHLFCSPDPSSLINNTLNSDTSLVTIANEAYTRCLRPFHSWSVRGMAMVIIQSLPSRLYLLELLLMDNPETIPSSITSPTGLPLGSFNETKSLLIRYPEAYIQLKSDATRYSEALGRFLTLIEGLLASLDLNRIFTGSESY</sequence>
<dbReference type="PROSITE" id="PS50003">
    <property type="entry name" value="PH_DOMAIN"/>
    <property type="match status" value="1"/>
</dbReference>
<dbReference type="Proteomes" id="UP000050791">
    <property type="component" value="Unassembled WGS sequence"/>
</dbReference>
<evidence type="ECO:0000259" key="3">
    <source>
        <dbReference type="PROSITE" id="PS50003"/>
    </source>
</evidence>
<evidence type="ECO:0000313" key="5">
    <source>
        <dbReference type="WBParaSite" id="SMTH1_106400.1"/>
    </source>
</evidence>
<keyword evidence="2" id="KW-0597">Phosphoprotein</keyword>
<protein>
    <recommendedName>
        <fullName evidence="1">Pleckstrin homology domain-containing family A member 8</fullName>
    </recommendedName>
</protein>
<dbReference type="GO" id="GO:0005769">
    <property type="term" value="C:early endosome"/>
    <property type="evidence" value="ECO:0007669"/>
    <property type="project" value="TreeGrafter"/>
</dbReference>
<dbReference type="AlphaFoldDB" id="A0AA85ASX7"/>
<dbReference type="InterPro" id="IPR036497">
    <property type="entry name" value="GLTP_sf"/>
</dbReference>
<dbReference type="WBParaSite" id="SMTH1_106400.1">
    <property type="protein sequence ID" value="SMTH1_106400.1"/>
    <property type="gene ID" value="SMTH1_106400"/>
</dbReference>
<dbReference type="SMART" id="SM00233">
    <property type="entry name" value="PH"/>
    <property type="match status" value="1"/>
</dbReference>
<dbReference type="InterPro" id="IPR045188">
    <property type="entry name" value="Boi1/Boi2-like"/>
</dbReference>
<dbReference type="Pfam" id="PF08718">
    <property type="entry name" value="GLTP"/>
    <property type="match status" value="1"/>
</dbReference>